<feature type="coiled-coil region" evidence="7">
    <location>
        <begin position="137"/>
        <end position="272"/>
    </location>
</feature>
<dbReference type="InterPro" id="IPR049142">
    <property type="entry name" value="MS_channel_1st"/>
</dbReference>
<feature type="transmembrane region" description="Helical" evidence="9">
    <location>
        <begin position="643"/>
        <end position="661"/>
    </location>
</feature>
<dbReference type="Pfam" id="PF21088">
    <property type="entry name" value="MS_channel_1st"/>
    <property type="match status" value="1"/>
</dbReference>
<reference evidence="14 15" key="1">
    <citation type="submission" date="2019-02" db="EMBL/GenBank/DDBJ databases">
        <title>Deep-cultivation of Planctomycetes and their phenomic and genomic characterization uncovers novel biology.</title>
        <authorList>
            <person name="Wiegand S."/>
            <person name="Jogler M."/>
            <person name="Boedeker C."/>
            <person name="Pinto D."/>
            <person name="Vollmers J."/>
            <person name="Rivas-Marin E."/>
            <person name="Kohn T."/>
            <person name="Peeters S.H."/>
            <person name="Heuer A."/>
            <person name="Rast P."/>
            <person name="Oberbeckmann S."/>
            <person name="Bunk B."/>
            <person name="Jeske O."/>
            <person name="Meyerdierks A."/>
            <person name="Storesund J.E."/>
            <person name="Kallscheuer N."/>
            <person name="Luecker S."/>
            <person name="Lage O.M."/>
            <person name="Pohl T."/>
            <person name="Merkel B.J."/>
            <person name="Hornburger P."/>
            <person name="Mueller R.-W."/>
            <person name="Bruemmer F."/>
            <person name="Labrenz M."/>
            <person name="Spormann A.M."/>
            <person name="Op den Camp H."/>
            <person name="Overmann J."/>
            <person name="Amann R."/>
            <person name="Jetten M.S.M."/>
            <person name="Mascher T."/>
            <person name="Medema M.H."/>
            <person name="Devos D.P."/>
            <person name="Kaster A.-K."/>
            <person name="Ovreas L."/>
            <person name="Rohde M."/>
            <person name="Galperin M.Y."/>
            <person name="Jogler C."/>
        </authorList>
    </citation>
    <scope>NUCLEOTIDE SEQUENCE [LARGE SCALE GENOMIC DNA]</scope>
    <source>
        <strain evidence="14 15">Mal48</strain>
    </source>
</reference>
<feature type="domain" description="Mechanosensitive ion channel transmembrane helices 2/3" evidence="13">
    <location>
        <begin position="917"/>
        <end position="958"/>
    </location>
</feature>
<evidence type="ECO:0000256" key="5">
    <source>
        <dbReference type="ARBA" id="ARBA00022989"/>
    </source>
</evidence>
<dbReference type="InterPro" id="IPR011014">
    <property type="entry name" value="MscS_channel_TM-2"/>
</dbReference>
<evidence type="ECO:0000256" key="6">
    <source>
        <dbReference type="ARBA" id="ARBA00023136"/>
    </source>
</evidence>
<dbReference type="InterPro" id="IPR049278">
    <property type="entry name" value="MS_channel_C"/>
</dbReference>
<evidence type="ECO:0000256" key="2">
    <source>
        <dbReference type="ARBA" id="ARBA00008017"/>
    </source>
</evidence>
<dbReference type="PANTHER" id="PTHR30347">
    <property type="entry name" value="POTASSIUM CHANNEL RELATED"/>
    <property type="match status" value="1"/>
</dbReference>
<sequence>MDYSSRFRLLVVWFFLVFVTGASLVAQEVPKKPDSESASTIPQGKPALPTISELTDQRQVASQDADLSEDVRGQIDAHFAKAIENLQVANQSDELIAKLREELDGSPQRVMALEKILENRKTEPKFSEINFDDVTELDQLTKHWQDAEERVNDLEDELQKLTLERDRRNTRRPQLSELRTQLEQQLEETTAKVAAPPPEEESLELTTIRQTRLQTRLHRLRREIAQIEQEIRTYEATSRRWTLEQDLKTLELQEAEHIAQVWQQRLADVRMEQAEREEKEATRALTLSHSSIRDVAKRNSTLAKENSLLTDTLQTTQAELDQVHSQLDAREEEFRALQERAEAAEYSQAVGVLLRSRRVTLPDQDVMRARIQNRRNEINSLNLQLMEWQAERKTLVDLDAATMRILNTLEDSTRSANLEDLQEQVRELLTSRLKILSNLTANGSSKLDLLVRLDSTEKRLLSKVEHEAQWLAEHVLWVRSTGVLGTHLSMFADATRILASPMQWQRFREILLNDLSRNSWVWVLCFITTAGLFVLRSKLKSLVKKIGELAERPNCVTILPTLKTLVYTLLIALPIPLLVYSFGWRMVFLSQGENTLRTIGETSQLIAYIWFVLAMSRQVAQNHGLGDAHFEWSDKSLSTIRQTMRMLEMTLIPALFVLIFTEKFGDDDIAATFGRVAFIASMIFVELALYRLVRPSSPILQNLGQEFPESLLWRARWVWTTVLLFVPVALAIMSATGFHYTSIQLTRRVATTTGYTLIIVLVISFLFRWLLVTYRKLAIRRAQERRKQILQAAQNENDQPIPPDATPELRLTDINVQVRSLLRLTGGASLLVAMYMIWSDVLPALGVLGRISIGWDNGIAGLSSDGLPIPVTVADFLTSVTILALTLFASSNLPGLLEISILQRLPMDAGARYAASTVSRYLIVVTGLVLSFRGIGIGWSSVQWLLAAMSVGLGFGLQEIFANFVSGIILLFERPIRVGDTVTIGEITGTVTRIQIRATTVLDWDNKELIVPNREFVTGNLVNWTLSSPTLRVILKVGIAYGSDTRLATKLLYEIAEKNPNVLDEPEPVVVFSEFGDSTLNLELRLYVNGLFTYRRLKHELNTAIDDLFKEHSIEIAFPQRDLHVRSMPAEMLNLEQNNSDLPDLSEIPSTN</sequence>
<dbReference type="InterPro" id="IPR025692">
    <property type="entry name" value="MscS_IM_dom1"/>
</dbReference>
<evidence type="ECO:0000256" key="1">
    <source>
        <dbReference type="ARBA" id="ARBA00004651"/>
    </source>
</evidence>
<dbReference type="Gene3D" id="1.10.287.1260">
    <property type="match status" value="1"/>
</dbReference>
<proteinExistence type="inferred from homology"/>
<keyword evidence="6 9" id="KW-0472">Membrane</keyword>
<dbReference type="Pfam" id="PF12794">
    <property type="entry name" value="MscS_TM"/>
    <property type="match status" value="1"/>
</dbReference>
<feature type="transmembrane region" description="Helical" evidence="9">
    <location>
        <begin position="595"/>
        <end position="613"/>
    </location>
</feature>
<feature type="transmembrane region" description="Helical" evidence="9">
    <location>
        <begin position="519"/>
        <end position="535"/>
    </location>
</feature>
<dbReference type="InterPro" id="IPR006686">
    <property type="entry name" value="MscS_channel_CS"/>
</dbReference>
<evidence type="ECO:0000256" key="7">
    <source>
        <dbReference type="SAM" id="Coils"/>
    </source>
</evidence>
<feature type="region of interest" description="Disordered" evidence="8">
    <location>
        <begin position="29"/>
        <end position="49"/>
    </location>
</feature>
<feature type="transmembrane region" description="Helical" evidence="9">
    <location>
        <begin position="876"/>
        <end position="897"/>
    </location>
</feature>
<dbReference type="Pfam" id="PF21082">
    <property type="entry name" value="MS_channel_3rd"/>
    <property type="match status" value="1"/>
</dbReference>
<gene>
    <name evidence="14" type="primary">mscK_1</name>
    <name evidence="14" type="ORF">Mal48_16610</name>
</gene>
<evidence type="ECO:0000313" key="15">
    <source>
        <dbReference type="Proteomes" id="UP000315724"/>
    </source>
</evidence>
<dbReference type="EMBL" id="CP036267">
    <property type="protein sequence ID" value="QDT32415.1"/>
    <property type="molecule type" value="Genomic_DNA"/>
</dbReference>
<evidence type="ECO:0000256" key="3">
    <source>
        <dbReference type="ARBA" id="ARBA00022475"/>
    </source>
</evidence>
<evidence type="ECO:0000256" key="8">
    <source>
        <dbReference type="SAM" id="MobiDB-lite"/>
    </source>
</evidence>
<organism evidence="14 15">
    <name type="scientific">Thalassoglobus polymorphus</name>
    <dbReference type="NCBI Taxonomy" id="2527994"/>
    <lineage>
        <taxon>Bacteria</taxon>
        <taxon>Pseudomonadati</taxon>
        <taxon>Planctomycetota</taxon>
        <taxon>Planctomycetia</taxon>
        <taxon>Planctomycetales</taxon>
        <taxon>Planctomycetaceae</taxon>
        <taxon>Thalassoglobus</taxon>
    </lineage>
</organism>
<comment type="similarity">
    <text evidence="2">Belongs to the MscS (TC 1.A.23) family.</text>
</comment>
<dbReference type="PANTHER" id="PTHR30347:SF1">
    <property type="entry name" value="MECHANOSENSITIVE CHANNEL MSCK"/>
    <property type="match status" value="1"/>
</dbReference>
<dbReference type="Proteomes" id="UP000315724">
    <property type="component" value="Chromosome"/>
</dbReference>
<evidence type="ECO:0000259" key="12">
    <source>
        <dbReference type="Pfam" id="PF21082"/>
    </source>
</evidence>
<feature type="transmembrane region" description="Helical" evidence="9">
    <location>
        <begin position="564"/>
        <end position="583"/>
    </location>
</feature>
<dbReference type="OrthoDB" id="9809206at2"/>
<accession>A0A517QL98</accession>
<dbReference type="Gene3D" id="3.30.70.100">
    <property type="match status" value="1"/>
</dbReference>
<feature type="transmembrane region" description="Helical" evidence="9">
    <location>
        <begin position="673"/>
        <end position="693"/>
    </location>
</feature>
<dbReference type="InterPro" id="IPR052702">
    <property type="entry name" value="MscS-like_channel"/>
</dbReference>
<dbReference type="KEGG" id="tpol:Mal48_16610"/>
<protein>
    <submittedName>
        <fullName evidence="14">Mechanosensitive channel MscK</fullName>
    </submittedName>
</protein>
<dbReference type="InterPro" id="IPR011066">
    <property type="entry name" value="MscS_channel_C_sf"/>
</dbReference>
<dbReference type="PROSITE" id="PS01246">
    <property type="entry name" value="UPF0003"/>
    <property type="match status" value="1"/>
</dbReference>
<dbReference type="Pfam" id="PF00924">
    <property type="entry name" value="MS_channel_2nd"/>
    <property type="match status" value="1"/>
</dbReference>
<name>A0A517QL98_9PLAN</name>
<feature type="transmembrane region" description="Helical" evidence="9">
    <location>
        <begin position="918"/>
        <end position="939"/>
    </location>
</feature>
<dbReference type="Gene3D" id="2.30.30.60">
    <property type="match status" value="1"/>
</dbReference>
<dbReference type="InterPro" id="IPR010920">
    <property type="entry name" value="LSM_dom_sf"/>
</dbReference>
<evidence type="ECO:0000259" key="10">
    <source>
        <dbReference type="Pfam" id="PF00924"/>
    </source>
</evidence>
<keyword evidence="5 9" id="KW-1133">Transmembrane helix</keyword>
<dbReference type="SUPFAM" id="SSF82689">
    <property type="entry name" value="Mechanosensitive channel protein MscS (YggB), C-terminal domain"/>
    <property type="match status" value="1"/>
</dbReference>
<feature type="domain" description="Mechanosensitive ion channel inner membrane" evidence="11">
    <location>
        <begin position="520"/>
        <end position="852"/>
    </location>
</feature>
<dbReference type="InterPro" id="IPR006685">
    <property type="entry name" value="MscS_channel_2nd"/>
</dbReference>
<dbReference type="GO" id="GO:0005886">
    <property type="term" value="C:plasma membrane"/>
    <property type="evidence" value="ECO:0007669"/>
    <property type="project" value="UniProtKB-SubCell"/>
</dbReference>
<feature type="transmembrane region" description="Helical" evidence="9">
    <location>
        <begin position="945"/>
        <end position="972"/>
    </location>
</feature>
<feature type="transmembrane region" description="Helical" evidence="9">
    <location>
        <begin position="820"/>
        <end position="838"/>
    </location>
</feature>
<keyword evidence="4 9" id="KW-0812">Transmembrane</keyword>
<keyword evidence="3" id="KW-1003">Cell membrane</keyword>
<feature type="transmembrane region" description="Helical" evidence="9">
    <location>
        <begin position="752"/>
        <end position="771"/>
    </location>
</feature>
<dbReference type="GO" id="GO:0008381">
    <property type="term" value="F:mechanosensitive monoatomic ion channel activity"/>
    <property type="evidence" value="ECO:0007669"/>
    <property type="project" value="UniProtKB-ARBA"/>
</dbReference>
<feature type="domain" description="Mechanosensitive ion channel MscS C-terminal" evidence="12">
    <location>
        <begin position="1035"/>
        <end position="1116"/>
    </location>
</feature>
<dbReference type="SUPFAM" id="SSF82861">
    <property type="entry name" value="Mechanosensitive channel protein MscS (YggB), transmembrane region"/>
    <property type="match status" value="1"/>
</dbReference>
<evidence type="ECO:0000313" key="14">
    <source>
        <dbReference type="EMBL" id="QDT32415.1"/>
    </source>
</evidence>
<evidence type="ECO:0000259" key="11">
    <source>
        <dbReference type="Pfam" id="PF12794"/>
    </source>
</evidence>
<feature type="domain" description="Mechanosensitive ion channel MscS" evidence="10">
    <location>
        <begin position="960"/>
        <end position="1025"/>
    </location>
</feature>
<dbReference type="AlphaFoldDB" id="A0A517QL98"/>
<dbReference type="InterPro" id="IPR023408">
    <property type="entry name" value="MscS_beta-dom_sf"/>
</dbReference>
<feature type="coiled-coil region" evidence="7">
    <location>
        <begin position="313"/>
        <end position="347"/>
    </location>
</feature>
<evidence type="ECO:0000256" key="4">
    <source>
        <dbReference type="ARBA" id="ARBA00022692"/>
    </source>
</evidence>
<evidence type="ECO:0000256" key="9">
    <source>
        <dbReference type="SAM" id="Phobius"/>
    </source>
</evidence>
<dbReference type="SUPFAM" id="SSF50182">
    <property type="entry name" value="Sm-like ribonucleoproteins"/>
    <property type="match status" value="1"/>
</dbReference>
<comment type="subcellular location">
    <subcellularLocation>
        <location evidence="1">Cell membrane</location>
        <topology evidence="1">Multi-pass membrane protein</topology>
    </subcellularLocation>
</comment>
<keyword evidence="7" id="KW-0175">Coiled coil</keyword>
<feature type="transmembrane region" description="Helical" evidence="9">
    <location>
        <begin position="717"/>
        <end position="740"/>
    </location>
</feature>
<evidence type="ECO:0000259" key="13">
    <source>
        <dbReference type="Pfam" id="PF21088"/>
    </source>
</evidence>
<keyword evidence="15" id="KW-1185">Reference proteome</keyword>
<dbReference type="RefSeq" id="WP_145197648.1">
    <property type="nucleotide sequence ID" value="NZ_CP036267.1"/>
</dbReference>